<proteinExistence type="predicted"/>
<organism evidence="1 2">
    <name type="scientific">Deinococcus rhizophilus</name>
    <dbReference type="NCBI Taxonomy" id="3049544"/>
    <lineage>
        <taxon>Bacteria</taxon>
        <taxon>Thermotogati</taxon>
        <taxon>Deinococcota</taxon>
        <taxon>Deinococci</taxon>
        <taxon>Deinococcales</taxon>
        <taxon>Deinococcaceae</taxon>
        <taxon>Deinococcus</taxon>
    </lineage>
</organism>
<name>A0ABT7JBY0_9DEIO</name>
<comment type="caution">
    <text evidence="1">The sequence shown here is derived from an EMBL/GenBank/DDBJ whole genome shotgun (WGS) entry which is preliminary data.</text>
</comment>
<dbReference type="Proteomes" id="UP001302059">
    <property type="component" value="Unassembled WGS sequence"/>
</dbReference>
<evidence type="ECO:0000313" key="1">
    <source>
        <dbReference type="EMBL" id="MDL2342552.1"/>
    </source>
</evidence>
<dbReference type="EMBL" id="JASNGB010000001">
    <property type="protein sequence ID" value="MDL2342552.1"/>
    <property type="molecule type" value="Genomic_DNA"/>
</dbReference>
<dbReference type="RefSeq" id="WP_285520592.1">
    <property type="nucleotide sequence ID" value="NZ_JASNGB010000001.1"/>
</dbReference>
<sequence length="141" mass="15625">MKGVEVKQAFVQGDDEEIIFVPFDVDPELEVTDTGMALVPGTGIPADLTGVQFRAKLKANHDAKEAEAEIPPERWRVETRDWGVYGELPTVVGWLPNTVTQAMKALSGVYDVEAVENLGTPDEYVQKPLYGTYTLRREVTT</sequence>
<accession>A0ABT7JBY0</accession>
<reference evidence="1 2" key="1">
    <citation type="submission" date="2023-05" db="EMBL/GenBank/DDBJ databases">
        <authorList>
            <person name="Gao F."/>
        </authorList>
    </citation>
    <scope>NUCLEOTIDE SEQUENCE [LARGE SCALE GENOMIC DNA]</scope>
    <source>
        <strain evidence="1 2">MIMF12</strain>
    </source>
</reference>
<evidence type="ECO:0000313" key="2">
    <source>
        <dbReference type="Proteomes" id="UP001302059"/>
    </source>
</evidence>
<gene>
    <name evidence="1" type="ORF">QOL99_00115</name>
</gene>
<protein>
    <recommendedName>
        <fullName evidence="3">Phage tail protein</fullName>
    </recommendedName>
</protein>
<keyword evidence="2" id="KW-1185">Reference proteome</keyword>
<evidence type="ECO:0008006" key="3">
    <source>
        <dbReference type="Google" id="ProtNLM"/>
    </source>
</evidence>